<dbReference type="RefSeq" id="WP_151176933.1">
    <property type="nucleotide sequence ID" value="NZ_CP042906.1"/>
</dbReference>
<proteinExistence type="predicted"/>
<dbReference type="Pfam" id="PF10011">
    <property type="entry name" value="DUF2254"/>
    <property type="match status" value="1"/>
</dbReference>
<keyword evidence="3" id="KW-1185">Reference proteome</keyword>
<gene>
    <name evidence="2" type="ORF">FRZ44_18900</name>
</gene>
<evidence type="ECO:0000256" key="1">
    <source>
        <dbReference type="SAM" id="Phobius"/>
    </source>
</evidence>
<evidence type="ECO:0000313" key="2">
    <source>
        <dbReference type="EMBL" id="QEX16595.1"/>
    </source>
</evidence>
<sequence>MRWNQWYSLRSYAKSSLWIVPFVALLLYLVVIRVVYAMDALIAWVPLFPWGIAGTQAMLQLIITLTLTFIVFTFGSLLVAIQIAGGQLSPRIIATTLLSDNAIRFTVGLFTFTLLFAAGVLARLETTVPHGVGGIAGLLGFSSLAAFLYLIDYAARLLRPVSIIWRVGEGGRAVIESVYPAPAEISSSPGNLPRKRPAPARTILHQGRSAIVLAVNLKALVAVAQKANAVVEFVPRVGDFVATEDPLFRLYGDVAAIDDRRLRGLVAFGPERTMEQDSTFAFRIIVDIAIKALSKAINDPTTAVLAIDQLQRLLRVVGNRHLYDEEIRDGSGEIRVIFRTPNWEDFVQLTFSEVRLYGAENFQIARRLRAMILNLLQTLPEHHRAALRNELELLDRALEKVYSLPEDLALARVPDPQGLGGSSGQ</sequence>
<accession>A0A5J6MJC8</accession>
<dbReference type="EMBL" id="CP042906">
    <property type="protein sequence ID" value="QEX16595.1"/>
    <property type="molecule type" value="Genomic_DNA"/>
</dbReference>
<dbReference type="InterPro" id="IPR018723">
    <property type="entry name" value="DUF2254_membrane"/>
</dbReference>
<evidence type="ECO:0008006" key="4">
    <source>
        <dbReference type="Google" id="ProtNLM"/>
    </source>
</evidence>
<reference evidence="2 3" key="1">
    <citation type="submission" date="2019-08" db="EMBL/GenBank/DDBJ databases">
        <title>Hyperibacter terrae gen. nov., sp. nov. and Hyperibacter viscosus sp. nov., two new members in the family Rhodospirillaceae isolated from the rhizosphere of Hypericum perforatum.</title>
        <authorList>
            <person name="Noviana Z."/>
        </authorList>
    </citation>
    <scope>NUCLEOTIDE SEQUENCE [LARGE SCALE GENOMIC DNA]</scope>
    <source>
        <strain evidence="2 3">R5913</strain>
    </source>
</reference>
<dbReference type="Proteomes" id="UP000326202">
    <property type="component" value="Chromosome"/>
</dbReference>
<keyword evidence="1" id="KW-0472">Membrane</keyword>
<name>A0A5J6MJC8_9PROT</name>
<keyword evidence="1" id="KW-1133">Transmembrane helix</keyword>
<feature type="transmembrane region" description="Helical" evidence="1">
    <location>
        <begin position="128"/>
        <end position="151"/>
    </location>
</feature>
<dbReference type="AlphaFoldDB" id="A0A5J6MJC8"/>
<feature type="transmembrane region" description="Helical" evidence="1">
    <location>
        <begin position="102"/>
        <end position="122"/>
    </location>
</feature>
<keyword evidence="1" id="KW-0812">Transmembrane</keyword>
<feature type="transmembrane region" description="Helical" evidence="1">
    <location>
        <begin position="16"/>
        <end position="38"/>
    </location>
</feature>
<dbReference type="KEGG" id="htq:FRZ44_18900"/>
<feature type="transmembrane region" description="Helical" evidence="1">
    <location>
        <begin position="58"/>
        <end position="81"/>
    </location>
</feature>
<dbReference type="OrthoDB" id="2955631at2"/>
<organism evidence="2 3">
    <name type="scientific">Hypericibacter terrae</name>
    <dbReference type="NCBI Taxonomy" id="2602015"/>
    <lineage>
        <taxon>Bacteria</taxon>
        <taxon>Pseudomonadati</taxon>
        <taxon>Pseudomonadota</taxon>
        <taxon>Alphaproteobacteria</taxon>
        <taxon>Rhodospirillales</taxon>
        <taxon>Dongiaceae</taxon>
        <taxon>Hypericibacter</taxon>
    </lineage>
</organism>
<protein>
    <recommendedName>
        <fullName evidence="4">DUF2254 domain-containing protein</fullName>
    </recommendedName>
</protein>
<evidence type="ECO:0000313" key="3">
    <source>
        <dbReference type="Proteomes" id="UP000326202"/>
    </source>
</evidence>